<comment type="caution">
    <text evidence="2">The sequence shown here is derived from an EMBL/GenBank/DDBJ whole genome shotgun (WGS) entry which is preliminary data.</text>
</comment>
<accession>A0A7C4R1Y3</accession>
<keyword evidence="1" id="KW-1133">Transmembrane helix</keyword>
<sequence>MKIIKKQNFSTSSRQAGFTLIEVLVVIGITAILMALAIPSETSYRHKAELKQSVKQLRSLYWEAQGFSLAPRTKDVVSYGLAIAKQTMPSIVDIVGRECKDNSITGCDVEFNRTGLGKNIYIDDILCFGSSGASSINTLATYFLVSEDNKASGTMSFYRAIGDSNQLDCDKIEIGLKSTLFDALSYKITLDKANNSITYGTR</sequence>
<dbReference type="NCBIfam" id="TIGR02532">
    <property type="entry name" value="IV_pilin_GFxxxE"/>
    <property type="match status" value="1"/>
</dbReference>
<proteinExistence type="predicted"/>
<reference evidence="2" key="1">
    <citation type="journal article" date="2020" name="mSystems">
        <title>Genome- and Community-Level Interaction Insights into Carbon Utilization and Element Cycling Functions of Hydrothermarchaeota in Hydrothermal Sediment.</title>
        <authorList>
            <person name="Zhou Z."/>
            <person name="Liu Y."/>
            <person name="Xu W."/>
            <person name="Pan J."/>
            <person name="Luo Z.H."/>
            <person name="Li M."/>
        </authorList>
    </citation>
    <scope>NUCLEOTIDE SEQUENCE [LARGE SCALE GENOMIC DNA]</scope>
    <source>
        <strain evidence="2">SpSt-579</strain>
    </source>
</reference>
<dbReference type="InterPro" id="IPR012902">
    <property type="entry name" value="N_methyl_site"/>
</dbReference>
<evidence type="ECO:0000313" key="2">
    <source>
        <dbReference type="EMBL" id="HGT70662.1"/>
    </source>
</evidence>
<dbReference type="Gene3D" id="3.30.700.10">
    <property type="entry name" value="Glycoprotein, Type 4 Pilin"/>
    <property type="match status" value="1"/>
</dbReference>
<dbReference type="Pfam" id="PF07963">
    <property type="entry name" value="N_methyl"/>
    <property type="match status" value="1"/>
</dbReference>
<dbReference type="AlphaFoldDB" id="A0A7C4R1Y3"/>
<evidence type="ECO:0000256" key="1">
    <source>
        <dbReference type="SAM" id="Phobius"/>
    </source>
</evidence>
<organism evidence="2">
    <name type="scientific">candidate division CPR3 bacterium</name>
    <dbReference type="NCBI Taxonomy" id="2268181"/>
    <lineage>
        <taxon>Bacteria</taxon>
        <taxon>Bacteria division CPR3</taxon>
    </lineage>
</organism>
<gene>
    <name evidence="2" type="ORF">ENT43_00190</name>
</gene>
<name>A0A7C4R1Y3_UNCC3</name>
<dbReference type="PROSITE" id="PS00409">
    <property type="entry name" value="PROKAR_NTER_METHYL"/>
    <property type="match status" value="1"/>
</dbReference>
<protein>
    <submittedName>
        <fullName evidence="2">Type II secretion system protein</fullName>
    </submittedName>
</protein>
<dbReference type="SUPFAM" id="SSF54523">
    <property type="entry name" value="Pili subunits"/>
    <property type="match status" value="1"/>
</dbReference>
<feature type="transmembrane region" description="Helical" evidence="1">
    <location>
        <begin position="20"/>
        <end position="38"/>
    </location>
</feature>
<dbReference type="EMBL" id="DSYQ01000001">
    <property type="protein sequence ID" value="HGT70662.1"/>
    <property type="molecule type" value="Genomic_DNA"/>
</dbReference>
<dbReference type="InterPro" id="IPR045584">
    <property type="entry name" value="Pilin-like"/>
</dbReference>
<keyword evidence="1" id="KW-0472">Membrane</keyword>
<keyword evidence="1" id="KW-0812">Transmembrane</keyword>